<protein>
    <submittedName>
        <fullName evidence="2">Uncharacterized protein</fullName>
    </submittedName>
</protein>
<feature type="compositionally biased region" description="Basic residues" evidence="1">
    <location>
        <begin position="62"/>
        <end position="73"/>
    </location>
</feature>
<dbReference type="EMBL" id="JADNYJ010000025">
    <property type="protein sequence ID" value="KAF8904768.1"/>
    <property type="molecule type" value="Genomic_DNA"/>
</dbReference>
<organism evidence="2 3">
    <name type="scientific">Gymnopilus junonius</name>
    <name type="common">Spectacular rustgill mushroom</name>
    <name type="synonym">Gymnopilus spectabilis subsp. junonius</name>
    <dbReference type="NCBI Taxonomy" id="109634"/>
    <lineage>
        <taxon>Eukaryota</taxon>
        <taxon>Fungi</taxon>
        <taxon>Dikarya</taxon>
        <taxon>Basidiomycota</taxon>
        <taxon>Agaricomycotina</taxon>
        <taxon>Agaricomycetes</taxon>
        <taxon>Agaricomycetidae</taxon>
        <taxon>Agaricales</taxon>
        <taxon>Agaricineae</taxon>
        <taxon>Hymenogastraceae</taxon>
        <taxon>Gymnopilus</taxon>
    </lineage>
</organism>
<dbReference type="OrthoDB" id="3210574at2759"/>
<evidence type="ECO:0000313" key="2">
    <source>
        <dbReference type="EMBL" id="KAF8904768.1"/>
    </source>
</evidence>
<keyword evidence="3" id="KW-1185">Reference proteome</keyword>
<accession>A0A9P5TQG9</accession>
<reference evidence="2" key="1">
    <citation type="submission" date="2020-11" db="EMBL/GenBank/DDBJ databases">
        <authorList>
            <consortium name="DOE Joint Genome Institute"/>
            <person name="Ahrendt S."/>
            <person name="Riley R."/>
            <person name="Andreopoulos W."/>
            <person name="LaButti K."/>
            <person name="Pangilinan J."/>
            <person name="Ruiz-duenas F.J."/>
            <person name="Barrasa J.M."/>
            <person name="Sanchez-Garcia M."/>
            <person name="Camarero S."/>
            <person name="Miyauchi S."/>
            <person name="Serrano A."/>
            <person name="Linde D."/>
            <person name="Babiker R."/>
            <person name="Drula E."/>
            <person name="Ayuso-Fernandez I."/>
            <person name="Pacheco R."/>
            <person name="Padilla G."/>
            <person name="Ferreira P."/>
            <person name="Barriuso J."/>
            <person name="Kellner H."/>
            <person name="Castanera R."/>
            <person name="Alfaro M."/>
            <person name="Ramirez L."/>
            <person name="Pisabarro A.G."/>
            <person name="Kuo A."/>
            <person name="Tritt A."/>
            <person name="Lipzen A."/>
            <person name="He G."/>
            <person name="Yan M."/>
            <person name="Ng V."/>
            <person name="Cullen D."/>
            <person name="Martin F."/>
            <person name="Rosso M.-N."/>
            <person name="Henrissat B."/>
            <person name="Hibbett D."/>
            <person name="Martinez A.T."/>
            <person name="Grigoriev I.V."/>
        </authorList>
    </citation>
    <scope>NUCLEOTIDE SEQUENCE</scope>
    <source>
        <strain evidence="2">AH 44721</strain>
    </source>
</reference>
<feature type="compositionally biased region" description="Basic and acidic residues" evidence="1">
    <location>
        <begin position="123"/>
        <end position="141"/>
    </location>
</feature>
<dbReference type="AlphaFoldDB" id="A0A9P5TQG9"/>
<sequence length="141" mass="15331">MSNPFSDQSVTASLNHHHVHRQDEPLPGAKGGDPTVDYSPDTMEHVKLPITEEGNTQDLTPHHPHLHHPHPHHHDPATQAPVGASLGGDTRAQGDEHLSGSTPKPSIGDKVIGKTQELTGKVLHKDQLQEKGELRQKGEKI</sequence>
<feature type="region of interest" description="Disordered" evidence="1">
    <location>
        <begin position="1"/>
        <end position="141"/>
    </location>
</feature>
<gene>
    <name evidence="2" type="ORF">CPB84DRAFT_1772778</name>
</gene>
<feature type="compositionally biased region" description="Polar residues" evidence="1">
    <location>
        <begin position="1"/>
        <end position="14"/>
    </location>
</feature>
<dbReference type="Proteomes" id="UP000724874">
    <property type="component" value="Unassembled WGS sequence"/>
</dbReference>
<evidence type="ECO:0000313" key="3">
    <source>
        <dbReference type="Proteomes" id="UP000724874"/>
    </source>
</evidence>
<proteinExistence type="predicted"/>
<name>A0A9P5TQG9_GYMJU</name>
<comment type="caution">
    <text evidence="2">The sequence shown here is derived from an EMBL/GenBank/DDBJ whole genome shotgun (WGS) entry which is preliminary data.</text>
</comment>
<evidence type="ECO:0000256" key="1">
    <source>
        <dbReference type="SAM" id="MobiDB-lite"/>
    </source>
</evidence>